<protein>
    <submittedName>
        <fullName evidence="2">Uncharacterized protein</fullName>
    </submittedName>
</protein>
<gene>
    <name evidence="2" type="ORF">O181_099859</name>
</gene>
<sequence length="154" mass="17146">MLKAVMKLMEKNLKLLPPSKKRRIQSTSLSPVPDSTTINEVIRSNQPPQPPIRSPTKPSTLSFTSTNIQPPMARTSRDPISPEPVSIFDNRQFWNITGTFTDKKKVNKKVVTSVFAEVDALTEVFVDKAMNSAVPGEPNRALSRRNCLLKCLGL</sequence>
<comment type="caution">
    <text evidence="2">The sequence shown here is derived from an EMBL/GenBank/DDBJ whole genome shotgun (WGS) entry which is preliminary data.</text>
</comment>
<accession>A0A9Q3JDI0</accession>
<evidence type="ECO:0000256" key="1">
    <source>
        <dbReference type="SAM" id="MobiDB-lite"/>
    </source>
</evidence>
<dbReference type="EMBL" id="AVOT02069164">
    <property type="protein sequence ID" value="MBW0560144.1"/>
    <property type="molecule type" value="Genomic_DNA"/>
</dbReference>
<dbReference type="AlphaFoldDB" id="A0A9Q3JDI0"/>
<organism evidence="2 3">
    <name type="scientific">Austropuccinia psidii MF-1</name>
    <dbReference type="NCBI Taxonomy" id="1389203"/>
    <lineage>
        <taxon>Eukaryota</taxon>
        <taxon>Fungi</taxon>
        <taxon>Dikarya</taxon>
        <taxon>Basidiomycota</taxon>
        <taxon>Pucciniomycotina</taxon>
        <taxon>Pucciniomycetes</taxon>
        <taxon>Pucciniales</taxon>
        <taxon>Sphaerophragmiaceae</taxon>
        <taxon>Austropuccinia</taxon>
    </lineage>
</organism>
<evidence type="ECO:0000313" key="3">
    <source>
        <dbReference type="Proteomes" id="UP000765509"/>
    </source>
</evidence>
<feature type="compositionally biased region" description="Polar residues" evidence="1">
    <location>
        <begin position="25"/>
        <end position="46"/>
    </location>
</feature>
<feature type="region of interest" description="Disordered" evidence="1">
    <location>
        <begin position="17"/>
        <end position="84"/>
    </location>
</feature>
<dbReference type="Proteomes" id="UP000765509">
    <property type="component" value="Unassembled WGS sequence"/>
</dbReference>
<reference evidence="2" key="1">
    <citation type="submission" date="2021-03" db="EMBL/GenBank/DDBJ databases">
        <title>Draft genome sequence of rust myrtle Austropuccinia psidii MF-1, a brazilian biotype.</title>
        <authorList>
            <person name="Quecine M.C."/>
            <person name="Pachon D.M.R."/>
            <person name="Bonatelli M.L."/>
            <person name="Correr F.H."/>
            <person name="Franceschini L.M."/>
            <person name="Leite T.F."/>
            <person name="Margarido G.R.A."/>
            <person name="Almeida C.A."/>
            <person name="Ferrarezi J.A."/>
            <person name="Labate C.A."/>
        </authorList>
    </citation>
    <scope>NUCLEOTIDE SEQUENCE</scope>
    <source>
        <strain evidence="2">MF-1</strain>
    </source>
</reference>
<name>A0A9Q3JDI0_9BASI</name>
<keyword evidence="3" id="KW-1185">Reference proteome</keyword>
<evidence type="ECO:0000313" key="2">
    <source>
        <dbReference type="EMBL" id="MBW0560144.1"/>
    </source>
</evidence>
<proteinExistence type="predicted"/>
<feature type="compositionally biased region" description="Polar residues" evidence="1">
    <location>
        <begin position="56"/>
        <end position="69"/>
    </location>
</feature>